<evidence type="ECO:0000313" key="3">
    <source>
        <dbReference type="Proteomes" id="UP000502005"/>
    </source>
</evidence>
<organism evidence="2 3">
    <name type="scientific">Pantoea cypripedii</name>
    <name type="common">Pectobacterium cypripedii</name>
    <name type="synonym">Erwinia cypripedii</name>
    <dbReference type="NCBI Taxonomy" id="55209"/>
    <lineage>
        <taxon>Bacteria</taxon>
        <taxon>Pseudomonadati</taxon>
        <taxon>Pseudomonadota</taxon>
        <taxon>Gammaproteobacteria</taxon>
        <taxon>Enterobacterales</taxon>
        <taxon>Erwiniaceae</taxon>
        <taxon>Pantoea</taxon>
    </lineage>
</organism>
<name>A0A6B9G7N9_PANCY</name>
<dbReference type="Proteomes" id="UP000502005">
    <property type="component" value="Plasmid pNE1B"/>
</dbReference>
<evidence type="ECO:0000256" key="1">
    <source>
        <dbReference type="SAM" id="Phobius"/>
    </source>
</evidence>
<keyword evidence="1" id="KW-1133">Transmembrane helix</keyword>
<keyword evidence="2" id="KW-0614">Plasmid</keyword>
<evidence type="ECO:0000313" key="2">
    <source>
        <dbReference type="EMBL" id="QGY32622.1"/>
    </source>
</evidence>
<reference evidence="2 3" key="1">
    <citation type="submission" date="2017-11" db="EMBL/GenBank/DDBJ databases">
        <title>Genome sequence of Pantoea cypripedii NE1.</title>
        <authorList>
            <person name="Nascimento F.X."/>
        </authorList>
    </citation>
    <scope>NUCLEOTIDE SEQUENCE [LARGE SCALE GENOMIC DNA]</scope>
    <source>
        <strain evidence="2 3">NE1</strain>
        <plasmid evidence="3">pne1b</plasmid>
    </source>
</reference>
<protein>
    <submittedName>
        <fullName evidence="2">Uncharacterized protein</fullName>
    </submittedName>
</protein>
<sequence>MDMVKLVRRSVKTVLFMALFCLFARLIDASQFISLDTANKFSTWFHGSANQENYDDLWFFTDVMLSLLSSVVAYNVLIRLFRKFIKRIPERMSQH</sequence>
<feature type="transmembrane region" description="Helical" evidence="1">
    <location>
        <begin position="57"/>
        <end position="77"/>
    </location>
</feature>
<keyword evidence="1" id="KW-0472">Membrane</keyword>
<dbReference type="EMBL" id="CP024770">
    <property type="protein sequence ID" value="QGY32622.1"/>
    <property type="molecule type" value="Genomic_DNA"/>
</dbReference>
<proteinExistence type="predicted"/>
<dbReference type="AlphaFoldDB" id="A0A6B9G7N9"/>
<geneLocation type="plasmid" evidence="3">
    <name>pne1b</name>
</geneLocation>
<gene>
    <name evidence="2" type="ORF">CUN67_27120</name>
</gene>
<keyword evidence="1" id="KW-0812">Transmembrane</keyword>
<dbReference type="RefSeq" id="WP_208718523.1">
    <property type="nucleotide sequence ID" value="NZ_CP024770.1"/>
</dbReference>
<accession>A0A6B9G7N9</accession>